<dbReference type="SUPFAM" id="SSF103506">
    <property type="entry name" value="Mitochondrial carrier"/>
    <property type="match status" value="1"/>
</dbReference>
<feature type="repeat" description="Solcar" evidence="10">
    <location>
        <begin position="81"/>
        <end position="165"/>
    </location>
</feature>
<name>A0ABR4H8X6_9EURO</name>
<keyword evidence="5" id="KW-0677">Repeat</keyword>
<dbReference type="PANTHER" id="PTHR45671">
    <property type="entry name" value="SOLUTE CARRIER FAMILY 25 (MITOCHONDRIAL CARRIER PHOSPHATE CARRIER), MEMBER 3, LIKE-RELATED-RELATED"/>
    <property type="match status" value="1"/>
</dbReference>
<feature type="repeat" description="Solcar" evidence="10">
    <location>
        <begin position="178"/>
        <end position="263"/>
    </location>
</feature>
<evidence type="ECO:0000256" key="8">
    <source>
        <dbReference type="ARBA" id="ARBA00023128"/>
    </source>
</evidence>
<keyword evidence="9 10" id="KW-0472">Membrane</keyword>
<dbReference type="Pfam" id="PF00153">
    <property type="entry name" value="Mito_carr"/>
    <property type="match status" value="3"/>
</dbReference>
<protein>
    <submittedName>
        <fullName evidence="12">Mitochondrial carrier domain-containing protein</fullName>
    </submittedName>
</protein>
<keyword evidence="7" id="KW-1133">Transmembrane helix</keyword>
<evidence type="ECO:0000256" key="1">
    <source>
        <dbReference type="ARBA" id="ARBA00004448"/>
    </source>
</evidence>
<evidence type="ECO:0000313" key="13">
    <source>
        <dbReference type="Proteomes" id="UP001610334"/>
    </source>
</evidence>
<proteinExistence type="inferred from homology"/>
<comment type="subcellular location">
    <subcellularLocation>
        <location evidence="1">Mitochondrion inner membrane</location>
        <topology evidence="1">Multi-pass membrane protein</topology>
    </subcellularLocation>
</comment>
<evidence type="ECO:0000256" key="6">
    <source>
        <dbReference type="ARBA" id="ARBA00022792"/>
    </source>
</evidence>
<gene>
    <name evidence="12" type="ORF">BJX63DRAFT_433086</name>
</gene>
<evidence type="ECO:0000313" key="12">
    <source>
        <dbReference type="EMBL" id="KAL2811909.1"/>
    </source>
</evidence>
<dbReference type="InterPro" id="IPR044677">
    <property type="entry name" value="SLC25A3/Pic2/Mir1-like"/>
</dbReference>
<sequence length="378" mass="41455">MILPSNNVIASAFSSQHPLKREPQTAEAAGMRRREPFPAWSVIEDTKKKADAIGKEAAREFEVASQKVQARTGKIEPWTPKYYAACTFGGLLACGLTHTAVTPLDLIKCRRQVDAKLYSSNMDAFRKIRAAEGFRGVFTGWSPTFFGYSAQGAFKYGGYEYFKKFYSDLVGVENATRYKTALYLTASASAELIADIALCPFEAVKVRTQTTIPPEFRSTFGGISAVIAKEGTAGLYKGLYPLWGRQIPYTMMKFASFENIVEAIYHYLPGQKTDYNKGAQTAVAFTGGYLAGILCAIVSHPADVMVSKLNANRQPGEAFGAAMGRIYKEIGFGGLWNGLPVRIVMIGTLTGLQWMIYDSFKIFMGLPTTGGGPQKEQK</sequence>
<dbReference type="EMBL" id="JBFXLT010000053">
    <property type="protein sequence ID" value="KAL2811909.1"/>
    <property type="molecule type" value="Genomic_DNA"/>
</dbReference>
<keyword evidence="13" id="KW-1185">Reference proteome</keyword>
<evidence type="ECO:0000256" key="5">
    <source>
        <dbReference type="ARBA" id="ARBA00022737"/>
    </source>
</evidence>
<evidence type="ECO:0000256" key="2">
    <source>
        <dbReference type="ARBA" id="ARBA00006375"/>
    </source>
</evidence>
<accession>A0ABR4H8X6</accession>
<feature type="repeat" description="Solcar" evidence="10">
    <location>
        <begin position="279"/>
        <end position="363"/>
    </location>
</feature>
<dbReference type="InterPro" id="IPR023395">
    <property type="entry name" value="MCP_dom_sf"/>
</dbReference>
<keyword evidence="6" id="KW-0999">Mitochondrion inner membrane</keyword>
<evidence type="ECO:0000256" key="10">
    <source>
        <dbReference type="PROSITE-ProRule" id="PRU00282"/>
    </source>
</evidence>
<dbReference type="InterPro" id="IPR018108">
    <property type="entry name" value="MCP_transmembrane"/>
</dbReference>
<dbReference type="Proteomes" id="UP001610334">
    <property type="component" value="Unassembled WGS sequence"/>
</dbReference>
<reference evidence="12 13" key="1">
    <citation type="submission" date="2024-07" db="EMBL/GenBank/DDBJ databases">
        <title>Section-level genome sequencing and comparative genomics of Aspergillus sections Usti and Cavernicolus.</title>
        <authorList>
            <consortium name="Lawrence Berkeley National Laboratory"/>
            <person name="Nybo J.L."/>
            <person name="Vesth T.C."/>
            <person name="Theobald S."/>
            <person name="Frisvad J.C."/>
            <person name="Larsen T.O."/>
            <person name="Kjaerboelling I."/>
            <person name="Rothschild-Mancinelli K."/>
            <person name="Lyhne E.K."/>
            <person name="Kogle M.E."/>
            <person name="Barry K."/>
            <person name="Clum A."/>
            <person name="Na H."/>
            <person name="Ledsgaard L."/>
            <person name="Lin J."/>
            <person name="Lipzen A."/>
            <person name="Kuo A."/>
            <person name="Riley R."/>
            <person name="Mondo S."/>
            <person name="Labutti K."/>
            <person name="Haridas S."/>
            <person name="Pangalinan J."/>
            <person name="Salamov A.A."/>
            <person name="Simmons B.A."/>
            <person name="Magnuson J.K."/>
            <person name="Chen J."/>
            <person name="Drula E."/>
            <person name="Henrissat B."/>
            <person name="Wiebenga A."/>
            <person name="Lubbers R.J."/>
            <person name="Gomes A.C."/>
            <person name="Makela M.R."/>
            <person name="Stajich J."/>
            <person name="Grigoriev I.V."/>
            <person name="Mortensen U.H."/>
            <person name="De Vries R.P."/>
            <person name="Baker S.E."/>
            <person name="Andersen M.R."/>
        </authorList>
    </citation>
    <scope>NUCLEOTIDE SEQUENCE [LARGE SCALE GENOMIC DNA]</scope>
    <source>
        <strain evidence="12 13">CBS 588.65</strain>
    </source>
</reference>
<evidence type="ECO:0000256" key="9">
    <source>
        <dbReference type="ARBA" id="ARBA00023136"/>
    </source>
</evidence>
<comment type="caution">
    <text evidence="12">The sequence shown here is derived from an EMBL/GenBank/DDBJ whole genome shotgun (WGS) entry which is preliminary data.</text>
</comment>
<evidence type="ECO:0000256" key="11">
    <source>
        <dbReference type="RuleBase" id="RU000488"/>
    </source>
</evidence>
<dbReference type="PROSITE" id="PS50920">
    <property type="entry name" value="SOLCAR"/>
    <property type="match status" value="3"/>
</dbReference>
<keyword evidence="3 11" id="KW-0813">Transport</keyword>
<evidence type="ECO:0000256" key="4">
    <source>
        <dbReference type="ARBA" id="ARBA00022692"/>
    </source>
</evidence>
<comment type="similarity">
    <text evidence="2 11">Belongs to the mitochondrial carrier (TC 2.A.29) family.</text>
</comment>
<dbReference type="PANTHER" id="PTHR45671:SF10">
    <property type="entry name" value="SOLUTE CARRIER FAMILY 25 MEMBER 3"/>
    <property type="match status" value="1"/>
</dbReference>
<dbReference type="Gene3D" id="1.50.40.10">
    <property type="entry name" value="Mitochondrial carrier domain"/>
    <property type="match status" value="1"/>
</dbReference>
<evidence type="ECO:0000256" key="7">
    <source>
        <dbReference type="ARBA" id="ARBA00022989"/>
    </source>
</evidence>
<evidence type="ECO:0000256" key="3">
    <source>
        <dbReference type="ARBA" id="ARBA00022448"/>
    </source>
</evidence>
<organism evidence="12 13">
    <name type="scientific">Aspergillus granulosus</name>
    <dbReference type="NCBI Taxonomy" id="176169"/>
    <lineage>
        <taxon>Eukaryota</taxon>
        <taxon>Fungi</taxon>
        <taxon>Dikarya</taxon>
        <taxon>Ascomycota</taxon>
        <taxon>Pezizomycotina</taxon>
        <taxon>Eurotiomycetes</taxon>
        <taxon>Eurotiomycetidae</taxon>
        <taxon>Eurotiales</taxon>
        <taxon>Aspergillaceae</taxon>
        <taxon>Aspergillus</taxon>
        <taxon>Aspergillus subgen. Nidulantes</taxon>
    </lineage>
</organism>
<keyword evidence="4 10" id="KW-0812">Transmembrane</keyword>
<keyword evidence="8" id="KW-0496">Mitochondrion</keyword>